<evidence type="ECO:0000313" key="3">
    <source>
        <dbReference type="EMBL" id="TWU66519.1"/>
    </source>
</evidence>
<feature type="transmembrane region" description="Helical" evidence="1">
    <location>
        <begin position="74"/>
        <end position="91"/>
    </location>
</feature>
<dbReference type="PROSITE" id="PS51257">
    <property type="entry name" value="PROKAR_LIPOPROTEIN"/>
    <property type="match status" value="1"/>
</dbReference>
<organism evidence="3 4">
    <name type="scientific">Crateriforma conspicua</name>
    <dbReference type="NCBI Taxonomy" id="2527996"/>
    <lineage>
        <taxon>Bacteria</taxon>
        <taxon>Pseudomonadati</taxon>
        <taxon>Planctomycetota</taxon>
        <taxon>Planctomycetia</taxon>
        <taxon>Planctomycetales</taxon>
        <taxon>Planctomycetaceae</taxon>
        <taxon>Crateriforma</taxon>
    </lineage>
</organism>
<dbReference type="GO" id="GO:0000270">
    <property type="term" value="P:peptidoglycan metabolic process"/>
    <property type="evidence" value="ECO:0007669"/>
    <property type="project" value="TreeGrafter"/>
</dbReference>
<sequence length="296" mass="32463">MFKKSESTSPGLIGPIVSSAFTLAIIAGCLIALAFWADGYSAALRTFTSMIMPVGLAWTIGGFLTLWSIRRGRLGGMLLFGFFFAVVGLLGNSRISDRLMRSVEWPIEDAADGQLESTIAPPFRTIIVLGGSVSTRPDGRFELNPDGERIFTAAQFWHQDRTESIICTGSSVTTEAPSTTGRILLESAGVPADKIFESPGMNTVEEMQNLKAFFDQPPETFPPSGDGRIGLITSAFHLNRAMRLARAQGFKFTPLPVAYRQGELDNYEIYDWVPTVQNLKDSTTALREWLAYFAGR</sequence>
<protein>
    <recommendedName>
        <fullName evidence="2">DUF218 domain-containing protein</fullName>
    </recommendedName>
</protein>
<dbReference type="InterPro" id="IPR051599">
    <property type="entry name" value="Cell_Envelope_Assoc"/>
</dbReference>
<feature type="transmembrane region" description="Helical" evidence="1">
    <location>
        <begin position="42"/>
        <end position="67"/>
    </location>
</feature>
<evidence type="ECO:0000259" key="2">
    <source>
        <dbReference type="Pfam" id="PF02698"/>
    </source>
</evidence>
<feature type="domain" description="DUF218" evidence="2">
    <location>
        <begin position="125"/>
        <end position="291"/>
    </location>
</feature>
<accession>A0A5C6FUC5</accession>
<comment type="caution">
    <text evidence="3">The sequence shown here is derived from an EMBL/GenBank/DDBJ whole genome shotgun (WGS) entry which is preliminary data.</text>
</comment>
<feature type="transmembrane region" description="Helical" evidence="1">
    <location>
        <begin position="12"/>
        <end position="36"/>
    </location>
</feature>
<evidence type="ECO:0000256" key="1">
    <source>
        <dbReference type="SAM" id="Phobius"/>
    </source>
</evidence>
<keyword evidence="1" id="KW-1133">Transmembrane helix</keyword>
<gene>
    <name evidence="3" type="ORF">V7x_20860</name>
</gene>
<name>A0A5C6FUC5_9PLAN</name>
<proteinExistence type="predicted"/>
<dbReference type="InterPro" id="IPR003848">
    <property type="entry name" value="DUF218"/>
</dbReference>
<dbReference type="OrthoDB" id="9782395at2"/>
<dbReference type="Pfam" id="PF02698">
    <property type="entry name" value="DUF218"/>
    <property type="match status" value="1"/>
</dbReference>
<keyword evidence="1" id="KW-0812">Transmembrane</keyword>
<dbReference type="RefSeq" id="WP_146413139.1">
    <property type="nucleotide sequence ID" value="NZ_SJPZ01000001.1"/>
</dbReference>
<evidence type="ECO:0000313" key="4">
    <source>
        <dbReference type="Proteomes" id="UP000316476"/>
    </source>
</evidence>
<dbReference type="PANTHER" id="PTHR30336">
    <property type="entry name" value="INNER MEMBRANE PROTEIN, PROBABLE PERMEASE"/>
    <property type="match status" value="1"/>
</dbReference>
<dbReference type="GO" id="GO:0005886">
    <property type="term" value="C:plasma membrane"/>
    <property type="evidence" value="ECO:0007669"/>
    <property type="project" value="TreeGrafter"/>
</dbReference>
<dbReference type="CDD" id="cd06259">
    <property type="entry name" value="YdcF-like"/>
    <property type="match status" value="1"/>
</dbReference>
<dbReference type="AlphaFoldDB" id="A0A5C6FUC5"/>
<dbReference type="Proteomes" id="UP000316476">
    <property type="component" value="Unassembled WGS sequence"/>
</dbReference>
<reference evidence="3 4" key="1">
    <citation type="submission" date="2019-02" db="EMBL/GenBank/DDBJ databases">
        <title>Deep-cultivation of Planctomycetes and their phenomic and genomic characterization uncovers novel biology.</title>
        <authorList>
            <person name="Wiegand S."/>
            <person name="Jogler M."/>
            <person name="Boedeker C."/>
            <person name="Pinto D."/>
            <person name="Vollmers J."/>
            <person name="Rivas-Marin E."/>
            <person name="Kohn T."/>
            <person name="Peeters S.H."/>
            <person name="Heuer A."/>
            <person name="Rast P."/>
            <person name="Oberbeckmann S."/>
            <person name="Bunk B."/>
            <person name="Jeske O."/>
            <person name="Meyerdierks A."/>
            <person name="Storesund J.E."/>
            <person name="Kallscheuer N."/>
            <person name="Luecker S."/>
            <person name="Lage O.M."/>
            <person name="Pohl T."/>
            <person name="Merkel B.J."/>
            <person name="Hornburger P."/>
            <person name="Mueller R.-W."/>
            <person name="Bruemmer F."/>
            <person name="Labrenz M."/>
            <person name="Spormann A.M."/>
            <person name="Op Den Camp H."/>
            <person name="Overmann J."/>
            <person name="Amann R."/>
            <person name="Jetten M.S.M."/>
            <person name="Mascher T."/>
            <person name="Medema M.H."/>
            <person name="Devos D.P."/>
            <person name="Kaster A.-K."/>
            <person name="Ovreas L."/>
            <person name="Rohde M."/>
            <person name="Galperin M.Y."/>
            <person name="Jogler C."/>
        </authorList>
    </citation>
    <scope>NUCLEOTIDE SEQUENCE [LARGE SCALE GENOMIC DNA]</scope>
    <source>
        <strain evidence="3 4">V7</strain>
    </source>
</reference>
<dbReference type="PANTHER" id="PTHR30336:SF4">
    <property type="entry name" value="ENVELOPE BIOGENESIS FACTOR ELYC"/>
    <property type="match status" value="1"/>
</dbReference>
<dbReference type="EMBL" id="SJPZ01000001">
    <property type="protein sequence ID" value="TWU66519.1"/>
    <property type="molecule type" value="Genomic_DNA"/>
</dbReference>
<dbReference type="GO" id="GO:0043164">
    <property type="term" value="P:Gram-negative-bacterium-type cell wall biogenesis"/>
    <property type="evidence" value="ECO:0007669"/>
    <property type="project" value="TreeGrafter"/>
</dbReference>
<keyword evidence="1" id="KW-0472">Membrane</keyword>